<proteinExistence type="predicted"/>
<evidence type="ECO:0000313" key="2">
    <source>
        <dbReference type="Proteomes" id="UP001222603"/>
    </source>
</evidence>
<dbReference type="Proteomes" id="UP001222603">
    <property type="component" value="Unassembled WGS sequence"/>
</dbReference>
<evidence type="ECO:0000313" key="1">
    <source>
        <dbReference type="EMBL" id="MDC1903570.1"/>
    </source>
</evidence>
<protein>
    <submittedName>
        <fullName evidence="1">Uncharacterized protein</fullName>
    </submittedName>
</protein>
<dbReference type="RefSeq" id="WP_262893745.1">
    <property type="nucleotide sequence ID" value="NZ_JADMZH010000006.1"/>
</dbReference>
<organism evidence="1 2">
    <name type="scientific">Bacteroides uniformis</name>
    <dbReference type="NCBI Taxonomy" id="820"/>
    <lineage>
        <taxon>Bacteria</taxon>
        <taxon>Pseudomonadati</taxon>
        <taxon>Bacteroidota</taxon>
        <taxon>Bacteroidia</taxon>
        <taxon>Bacteroidales</taxon>
        <taxon>Bacteroidaceae</taxon>
        <taxon>Bacteroides</taxon>
    </lineage>
</organism>
<name>A0AAW6H931_BACUN</name>
<sequence length="42" mass="4942">MHHFAHPIDIELRSEGFASLHDFDEESVIEEWKADFKEKSIA</sequence>
<dbReference type="AlphaFoldDB" id="A0AAW6H931"/>
<accession>A0AAW6H931</accession>
<gene>
    <name evidence="1" type="ORF">POZ10_23455</name>
</gene>
<comment type="caution">
    <text evidence="1">The sequence shown here is derived from an EMBL/GenBank/DDBJ whole genome shotgun (WGS) entry which is preliminary data.</text>
</comment>
<dbReference type="EMBL" id="JAQNSI010000649">
    <property type="protein sequence ID" value="MDC1903570.1"/>
    <property type="molecule type" value="Genomic_DNA"/>
</dbReference>
<reference evidence="1" key="1">
    <citation type="submission" date="2022-10" db="EMBL/GenBank/DDBJ databases">
        <title>Human gut microbiome strain richness.</title>
        <authorList>
            <person name="Chen-Liaw A."/>
        </authorList>
    </citation>
    <scope>NUCLEOTIDE SEQUENCE</scope>
    <source>
        <strain evidence="1">1001713st1_F9_1001713B170221_170320</strain>
    </source>
</reference>